<dbReference type="EC" id="2.4.1.-" evidence="13"/>
<dbReference type="GO" id="GO:0000139">
    <property type="term" value="C:Golgi membrane"/>
    <property type="evidence" value="ECO:0007669"/>
    <property type="project" value="UniProtKB-SubCell"/>
</dbReference>
<dbReference type="GO" id="GO:0008499">
    <property type="term" value="F:N-acetyl-beta-D-glucosaminide beta-(1,3)-galactosyltransferase activity"/>
    <property type="evidence" value="ECO:0007669"/>
    <property type="project" value="TreeGrafter"/>
</dbReference>
<evidence type="ECO:0000313" key="15">
    <source>
        <dbReference type="Proteomes" id="UP000694546"/>
    </source>
</evidence>
<dbReference type="Pfam" id="PF01762">
    <property type="entry name" value="Galactosyl_T"/>
    <property type="match status" value="1"/>
</dbReference>
<dbReference type="Proteomes" id="UP000694546">
    <property type="component" value="Chromosome 3"/>
</dbReference>
<dbReference type="FunFam" id="3.90.550.50:FF:000001">
    <property type="entry name" value="Hexosyltransferase"/>
    <property type="match status" value="1"/>
</dbReference>
<evidence type="ECO:0000256" key="9">
    <source>
        <dbReference type="ARBA" id="ARBA00023034"/>
    </source>
</evidence>
<dbReference type="RefSeq" id="XP_030207965.1">
    <property type="nucleotide sequence ID" value="XM_030352105.1"/>
</dbReference>
<dbReference type="Ensembl" id="ENSGMOT00000022116.2">
    <property type="protein sequence ID" value="ENSGMOP00000021598.2"/>
    <property type="gene ID" value="ENSGMOG00000020111.2"/>
</dbReference>
<evidence type="ECO:0000256" key="5">
    <source>
        <dbReference type="ARBA" id="ARBA00022679"/>
    </source>
</evidence>
<keyword evidence="12" id="KW-0325">Glycoprotein</keyword>
<keyword evidence="15" id="KW-1185">Reference proteome</keyword>
<evidence type="ECO:0000256" key="6">
    <source>
        <dbReference type="ARBA" id="ARBA00022692"/>
    </source>
</evidence>
<dbReference type="GO" id="GO:0006629">
    <property type="term" value="P:lipid metabolic process"/>
    <property type="evidence" value="ECO:0007669"/>
    <property type="project" value="UniProtKB-KW"/>
</dbReference>
<organism evidence="14 15">
    <name type="scientific">Gadus morhua</name>
    <name type="common">Atlantic cod</name>
    <dbReference type="NCBI Taxonomy" id="8049"/>
    <lineage>
        <taxon>Eukaryota</taxon>
        <taxon>Metazoa</taxon>
        <taxon>Chordata</taxon>
        <taxon>Craniata</taxon>
        <taxon>Vertebrata</taxon>
        <taxon>Euteleostomi</taxon>
        <taxon>Actinopterygii</taxon>
        <taxon>Neopterygii</taxon>
        <taxon>Teleostei</taxon>
        <taxon>Neoteleostei</taxon>
        <taxon>Acanthomorphata</taxon>
        <taxon>Zeiogadaria</taxon>
        <taxon>Gadariae</taxon>
        <taxon>Gadiformes</taxon>
        <taxon>Gadoidei</taxon>
        <taxon>Gadidae</taxon>
        <taxon>Gadus</taxon>
    </lineage>
</organism>
<evidence type="ECO:0000313" key="14">
    <source>
        <dbReference type="Ensembl" id="ENSGMOP00000021598.2"/>
    </source>
</evidence>
<comment type="pathway">
    <text evidence="2">Protein modification; protein glycosylation.</text>
</comment>
<accession>A0A8C4ZVB4</accession>
<dbReference type="KEGG" id="gmh:115540638"/>
<protein>
    <recommendedName>
        <fullName evidence="13">Hexosyltransferase</fullName>
        <ecNumber evidence="13">2.4.1.-</ecNumber>
    </recommendedName>
</protein>
<keyword evidence="11 13" id="KW-0472">Membrane</keyword>
<sequence>MFLLTKKSRTQILLLFLSGSTGNIMKLQGRHIALCVLALLLFFVAFSLNDREGQKSDTLSDPERYYVPYPRDYKFILDDAHACDKGAASPFLVLVVPVAPGNRLARDIIRQTWGKQSVVQGKLVQTVFLLGLPTGADAQQRQGELRVESRRHRDLIQSDFHDQYRNLTIKTMMMLRWLDSHCTGASYAMKIDSDVFLNIQNLVRLLMDPATPRDNYMTGLVWWHSPVIRDPSNKLHMPRWIMAKPEYPPYPLGMGYVLSLDLPGKLLQASAHIRPIYIEDVYLGMCLKHLGITPTDPPDESMFIINPLFALGRCRLATVIAVTTTSVSQMLSYWLRSQGSHAGC</sequence>
<feature type="transmembrane region" description="Helical" evidence="13">
    <location>
        <begin position="31"/>
        <end position="48"/>
    </location>
</feature>
<dbReference type="GO" id="GO:0006493">
    <property type="term" value="P:protein O-linked glycosylation"/>
    <property type="evidence" value="ECO:0007669"/>
    <property type="project" value="TreeGrafter"/>
</dbReference>
<dbReference type="InterPro" id="IPR002659">
    <property type="entry name" value="Glyco_trans_31"/>
</dbReference>
<comment type="subcellular location">
    <subcellularLocation>
        <location evidence="1 13">Golgi apparatus membrane</location>
        <topology evidence="1 13">Single-pass type II membrane protein</topology>
    </subcellularLocation>
</comment>
<keyword evidence="4 13" id="KW-0328">Glycosyltransferase</keyword>
<dbReference type="GeneTree" id="ENSGT00940000163421"/>
<reference evidence="14" key="1">
    <citation type="submission" date="2025-08" db="UniProtKB">
        <authorList>
            <consortium name="Ensembl"/>
        </authorList>
    </citation>
    <scope>IDENTIFICATION</scope>
</reference>
<name>A0A8C4ZVB4_GADMO</name>
<keyword evidence="9 13" id="KW-0333">Golgi apparatus</keyword>
<evidence type="ECO:0000256" key="1">
    <source>
        <dbReference type="ARBA" id="ARBA00004323"/>
    </source>
</evidence>
<dbReference type="GeneID" id="115540638"/>
<evidence type="ECO:0000256" key="7">
    <source>
        <dbReference type="ARBA" id="ARBA00022968"/>
    </source>
</evidence>
<dbReference type="OMA" id="YWERIRQ"/>
<evidence type="ECO:0000256" key="8">
    <source>
        <dbReference type="ARBA" id="ARBA00022989"/>
    </source>
</evidence>
<comment type="similarity">
    <text evidence="3 13">Belongs to the glycosyltransferase 31 family.</text>
</comment>
<evidence type="ECO:0000256" key="13">
    <source>
        <dbReference type="RuleBase" id="RU363063"/>
    </source>
</evidence>
<evidence type="ECO:0000256" key="4">
    <source>
        <dbReference type="ARBA" id="ARBA00022676"/>
    </source>
</evidence>
<dbReference type="PANTHER" id="PTHR11214:SF115">
    <property type="entry name" value="HEXOSYLTRANSFERASE"/>
    <property type="match status" value="1"/>
</dbReference>
<dbReference type="PANTHER" id="PTHR11214">
    <property type="entry name" value="BETA-1,3-N-ACETYLGLUCOSAMINYLTRANSFERASE"/>
    <property type="match status" value="1"/>
</dbReference>
<dbReference type="OrthoDB" id="5512589at2759"/>
<reference evidence="14" key="2">
    <citation type="submission" date="2025-09" db="UniProtKB">
        <authorList>
            <consortium name="Ensembl"/>
        </authorList>
    </citation>
    <scope>IDENTIFICATION</scope>
</reference>
<keyword evidence="7 13" id="KW-0735">Signal-anchor</keyword>
<gene>
    <name evidence="14" type="primary">LOC115540638</name>
</gene>
<evidence type="ECO:0000256" key="11">
    <source>
        <dbReference type="ARBA" id="ARBA00023136"/>
    </source>
</evidence>
<evidence type="ECO:0000256" key="3">
    <source>
        <dbReference type="ARBA" id="ARBA00008661"/>
    </source>
</evidence>
<keyword evidence="5" id="KW-0808">Transferase</keyword>
<proteinExistence type="inferred from homology"/>
<dbReference type="Gene3D" id="3.90.550.50">
    <property type="match status" value="1"/>
</dbReference>
<evidence type="ECO:0000256" key="2">
    <source>
        <dbReference type="ARBA" id="ARBA00004922"/>
    </source>
</evidence>
<evidence type="ECO:0000256" key="10">
    <source>
        <dbReference type="ARBA" id="ARBA00023098"/>
    </source>
</evidence>
<evidence type="ECO:0000256" key="12">
    <source>
        <dbReference type="ARBA" id="ARBA00023180"/>
    </source>
</evidence>
<dbReference type="AlphaFoldDB" id="A0A8C4ZVB4"/>
<keyword evidence="10" id="KW-0443">Lipid metabolism</keyword>
<keyword evidence="6 13" id="KW-0812">Transmembrane</keyword>
<keyword evidence="8 13" id="KW-1133">Transmembrane helix</keyword>